<proteinExistence type="inferred from homology"/>
<evidence type="ECO:0000256" key="1">
    <source>
        <dbReference type="ARBA" id="ARBA00001962"/>
    </source>
</evidence>
<evidence type="ECO:0000256" key="2">
    <source>
        <dbReference type="ARBA" id="ARBA00002149"/>
    </source>
</evidence>
<dbReference type="InterPro" id="IPR036922">
    <property type="entry name" value="Rieske_2Fe-2S_sf"/>
</dbReference>
<gene>
    <name evidence="14" type="ORF">PV11_06963</name>
</gene>
<dbReference type="PANTHER" id="PTHR43756:SF5">
    <property type="entry name" value="CHOLINE MONOOXYGENASE, CHLOROPLASTIC"/>
    <property type="match status" value="1"/>
</dbReference>
<evidence type="ECO:0000256" key="10">
    <source>
        <dbReference type="ARBA" id="ARBA00023004"/>
    </source>
</evidence>
<dbReference type="InterPro" id="IPR017941">
    <property type="entry name" value="Rieske_2Fe-2S"/>
</dbReference>
<reference evidence="14 15" key="1">
    <citation type="submission" date="2015-01" db="EMBL/GenBank/DDBJ databases">
        <title>The Genome Sequence of Exophiala sideris CBS121828.</title>
        <authorList>
            <consortium name="The Broad Institute Genomics Platform"/>
            <person name="Cuomo C."/>
            <person name="de Hoog S."/>
            <person name="Gorbushina A."/>
            <person name="Stielow B."/>
            <person name="Teixiera M."/>
            <person name="Abouelleil A."/>
            <person name="Chapman S.B."/>
            <person name="Priest M."/>
            <person name="Young S.K."/>
            <person name="Wortman J."/>
            <person name="Nusbaum C."/>
            <person name="Birren B."/>
        </authorList>
    </citation>
    <scope>NUCLEOTIDE SEQUENCE [LARGE SCALE GENOMIC DNA]</scope>
    <source>
        <strain evidence="14 15">CBS 121828</strain>
    </source>
</reference>
<dbReference type="GO" id="GO:0019285">
    <property type="term" value="P:glycine betaine biosynthetic process from choline"/>
    <property type="evidence" value="ECO:0007669"/>
    <property type="project" value="UniProtKB-UniPathway"/>
</dbReference>
<organism evidence="14 15">
    <name type="scientific">Exophiala sideris</name>
    <dbReference type="NCBI Taxonomy" id="1016849"/>
    <lineage>
        <taxon>Eukaryota</taxon>
        <taxon>Fungi</taxon>
        <taxon>Dikarya</taxon>
        <taxon>Ascomycota</taxon>
        <taxon>Pezizomycotina</taxon>
        <taxon>Eurotiomycetes</taxon>
        <taxon>Chaetothyriomycetidae</taxon>
        <taxon>Chaetothyriales</taxon>
        <taxon>Herpotrichiellaceae</taxon>
        <taxon>Exophiala</taxon>
    </lineage>
</organism>
<evidence type="ECO:0000256" key="4">
    <source>
        <dbReference type="ARBA" id="ARBA00010848"/>
    </source>
</evidence>
<dbReference type="InterPro" id="IPR015879">
    <property type="entry name" value="Ring_hydroxy_dOase_asu_C_dom"/>
</dbReference>
<accession>A0A0D1WW42</accession>
<dbReference type="OrthoDB" id="426882at2759"/>
<evidence type="ECO:0000256" key="7">
    <source>
        <dbReference type="ARBA" id="ARBA00022714"/>
    </source>
</evidence>
<dbReference type="EMBL" id="KN846953">
    <property type="protein sequence ID" value="KIV79401.1"/>
    <property type="molecule type" value="Genomic_DNA"/>
</dbReference>
<comment type="cofactor">
    <cofactor evidence="1">
        <name>Fe cation</name>
        <dbReference type="ChEBI" id="CHEBI:24875"/>
    </cofactor>
</comment>
<comment type="similarity">
    <text evidence="4">Belongs to the choline monooxygenase family.</text>
</comment>
<evidence type="ECO:0000313" key="15">
    <source>
        <dbReference type="Proteomes" id="UP000053599"/>
    </source>
</evidence>
<dbReference type="SUPFAM" id="SSF50022">
    <property type="entry name" value="ISP domain"/>
    <property type="match status" value="1"/>
</dbReference>
<evidence type="ECO:0000313" key="14">
    <source>
        <dbReference type="EMBL" id="KIV79401.1"/>
    </source>
</evidence>
<dbReference type="Gene3D" id="2.102.10.10">
    <property type="entry name" value="Rieske [2Fe-2S] iron-sulphur domain"/>
    <property type="match status" value="1"/>
</dbReference>
<comment type="catalytic activity">
    <reaction evidence="12">
        <text>choline + 2 reduced [2Fe-2S]-[ferredoxin] + O2 + 2 H(+) = betaine aldehyde hydrate + 2 oxidized [2Fe-2S]-[ferredoxin] + H2O</text>
        <dbReference type="Rhea" id="RHEA:17769"/>
        <dbReference type="Rhea" id="RHEA-COMP:10000"/>
        <dbReference type="Rhea" id="RHEA-COMP:10001"/>
        <dbReference type="ChEBI" id="CHEBI:15354"/>
        <dbReference type="ChEBI" id="CHEBI:15377"/>
        <dbReference type="ChEBI" id="CHEBI:15378"/>
        <dbReference type="ChEBI" id="CHEBI:15379"/>
        <dbReference type="ChEBI" id="CHEBI:15870"/>
        <dbReference type="ChEBI" id="CHEBI:33737"/>
        <dbReference type="ChEBI" id="CHEBI:33738"/>
        <dbReference type="EC" id="1.14.15.7"/>
    </reaction>
</comment>
<dbReference type="PRINTS" id="PR00090">
    <property type="entry name" value="RNGDIOXGNASE"/>
</dbReference>
<sequence>MVSAAMNGLNKSPVGTLPASWYSTKGIFELERRAIFARQWLLITHELRFATPGTYARYTVAGYPFFIVRDREGTLNAFLNACRHRAFPIVLQDEGTANILACKYHGWSYGLKGNLAKAPKFDTVESFDKNNYSLHRVHLKIDKRGFVWVNLDSADRPTVAWETSFEAVDEQPRLHVFDMHEYRYDHSWDMKGQYNWKTLIDNYNECYHCSVAHPGIAKTTNLNSYDVTTTNGFIEHYAESKGTEDDPAGNVAPTFVYPNASITMTDHYFYLMRVVPVSEVEVSMQYEVYRHKNSSEEDFQELDQFFKQVEGEDKFLCTNAQQNLNAGGYVSGPLHPHNEKGVLHFKSLLKRQLLEHWQKEKELGRDITPAKRSPDDDDISEEELFCRDVCATSGKMAAW</sequence>
<evidence type="ECO:0000259" key="13">
    <source>
        <dbReference type="PROSITE" id="PS51296"/>
    </source>
</evidence>
<evidence type="ECO:0000256" key="6">
    <source>
        <dbReference type="ARBA" id="ARBA00014931"/>
    </source>
</evidence>
<dbReference type="Pfam" id="PF00355">
    <property type="entry name" value="Rieske"/>
    <property type="match status" value="1"/>
</dbReference>
<dbReference type="PROSITE" id="PS51296">
    <property type="entry name" value="RIESKE"/>
    <property type="match status" value="1"/>
</dbReference>
<dbReference type="InterPro" id="IPR001663">
    <property type="entry name" value="Rng_hydr_dOase-A"/>
</dbReference>
<dbReference type="GO" id="GO:0051537">
    <property type="term" value="F:2 iron, 2 sulfur cluster binding"/>
    <property type="evidence" value="ECO:0007669"/>
    <property type="project" value="UniProtKB-KW"/>
</dbReference>
<dbReference type="EC" id="1.14.15.7" evidence="5"/>
<dbReference type="GO" id="GO:0005506">
    <property type="term" value="F:iron ion binding"/>
    <property type="evidence" value="ECO:0007669"/>
    <property type="project" value="InterPro"/>
</dbReference>
<feature type="domain" description="Rieske" evidence="13">
    <location>
        <begin position="42"/>
        <end position="127"/>
    </location>
</feature>
<dbReference type="CDD" id="cd00680">
    <property type="entry name" value="RHO_alpha_C"/>
    <property type="match status" value="1"/>
</dbReference>
<evidence type="ECO:0000256" key="12">
    <source>
        <dbReference type="ARBA" id="ARBA00049097"/>
    </source>
</evidence>
<comment type="pathway">
    <text evidence="3">Amine and polyamine biosynthesis; betaine biosynthesis via choline pathway; betaine aldehyde from choline (monooxygenase route): step 1/1.</text>
</comment>
<keyword evidence="11" id="KW-0411">Iron-sulfur</keyword>
<evidence type="ECO:0000256" key="8">
    <source>
        <dbReference type="ARBA" id="ARBA00022723"/>
    </source>
</evidence>
<dbReference type="STRING" id="1016849.A0A0D1WW42"/>
<comment type="function">
    <text evidence="2">Catalyzes the first step of the osmoprotectant glycine betaine synthesis.</text>
</comment>
<keyword evidence="10" id="KW-0408">Iron</keyword>
<dbReference type="Proteomes" id="UP000053599">
    <property type="component" value="Unassembled WGS sequence"/>
</dbReference>
<evidence type="ECO:0000256" key="11">
    <source>
        <dbReference type="ARBA" id="ARBA00023014"/>
    </source>
</evidence>
<dbReference type="HOGENOM" id="CLU_026244_1_2_1"/>
<dbReference type="PANTHER" id="PTHR43756">
    <property type="entry name" value="CHOLINE MONOOXYGENASE, CHLOROPLASTIC"/>
    <property type="match status" value="1"/>
</dbReference>
<protein>
    <recommendedName>
        <fullName evidence="6">Choline monooxygenase, chloroplastic</fullName>
        <ecNumber evidence="5">1.14.15.7</ecNumber>
    </recommendedName>
</protein>
<dbReference type="CDD" id="cd03469">
    <property type="entry name" value="Rieske_RO_Alpha_N"/>
    <property type="match status" value="1"/>
</dbReference>
<evidence type="ECO:0000256" key="3">
    <source>
        <dbReference type="ARBA" id="ARBA00004866"/>
    </source>
</evidence>
<dbReference type="AlphaFoldDB" id="A0A0D1WW42"/>
<keyword evidence="9" id="KW-0560">Oxidoreductase</keyword>
<keyword evidence="7" id="KW-0001">2Fe-2S</keyword>
<keyword evidence="8" id="KW-0479">Metal-binding</keyword>
<dbReference type="Pfam" id="PF00848">
    <property type="entry name" value="Ring_hydroxyl_A"/>
    <property type="match status" value="1"/>
</dbReference>
<dbReference type="GO" id="GO:0019133">
    <property type="term" value="F:choline monooxygenase activity"/>
    <property type="evidence" value="ECO:0007669"/>
    <property type="project" value="UniProtKB-EC"/>
</dbReference>
<name>A0A0D1WW42_9EURO</name>
<evidence type="ECO:0000256" key="5">
    <source>
        <dbReference type="ARBA" id="ARBA00012763"/>
    </source>
</evidence>
<dbReference type="SUPFAM" id="SSF55961">
    <property type="entry name" value="Bet v1-like"/>
    <property type="match status" value="1"/>
</dbReference>
<dbReference type="UniPathway" id="UPA00529">
    <property type="reaction ID" value="UER00430"/>
</dbReference>
<dbReference type="Gene3D" id="3.90.380.10">
    <property type="entry name" value="Naphthalene 1,2-dioxygenase Alpha Subunit, Chain A, domain 1"/>
    <property type="match status" value="2"/>
</dbReference>
<evidence type="ECO:0000256" key="9">
    <source>
        <dbReference type="ARBA" id="ARBA00023002"/>
    </source>
</evidence>